<dbReference type="SUPFAM" id="SSF50978">
    <property type="entry name" value="WD40 repeat-like"/>
    <property type="match status" value="1"/>
</dbReference>
<evidence type="ECO:0000259" key="5">
    <source>
        <dbReference type="SMART" id="SM00244"/>
    </source>
</evidence>
<comment type="similarity">
    <text evidence="2">Belongs to the band 7/mec-2 family.</text>
</comment>
<evidence type="ECO:0000256" key="3">
    <source>
        <dbReference type="ARBA" id="ARBA00023128"/>
    </source>
</evidence>
<dbReference type="SMART" id="SM00320">
    <property type="entry name" value="WD40"/>
    <property type="match status" value="2"/>
</dbReference>
<dbReference type="eggNOG" id="KOG2620">
    <property type="taxonomic scope" value="Eukaryota"/>
</dbReference>
<keyword evidence="3" id="KW-0496">Mitochondrion</keyword>
<evidence type="ECO:0000256" key="2">
    <source>
        <dbReference type="ARBA" id="ARBA00008164"/>
    </source>
</evidence>
<comment type="subcellular location">
    <subcellularLocation>
        <location evidence="1">Mitochondrion</location>
    </subcellularLocation>
</comment>
<organism evidence="7">
    <name type="scientific">Drosophila persimilis</name>
    <name type="common">Fruit fly</name>
    <dbReference type="NCBI Taxonomy" id="7234"/>
    <lineage>
        <taxon>Eukaryota</taxon>
        <taxon>Metazoa</taxon>
        <taxon>Ecdysozoa</taxon>
        <taxon>Arthropoda</taxon>
        <taxon>Hexapoda</taxon>
        <taxon>Insecta</taxon>
        <taxon>Pterygota</taxon>
        <taxon>Neoptera</taxon>
        <taxon>Endopterygota</taxon>
        <taxon>Diptera</taxon>
        <taxon>Brachycera</taxon>
        <taxon>Muscomorpha</taxon>
        <taxon>Ephydroidea</taxon>
        <taxon>Drosophilidae</taxon>
        <taxon>Drosophila</taxon>
        <taxon>Sophophora</taxon>
    </lineage>
</organism>
<dbReference type="Proteomes" id="UP000008744">
    <property type="component" value="Unassembled WGS sequence"/>
</dbReference>
<dbReference type="Gene3D" id="3.30.479.30">
    <property type="entry name" value="Band 7 domain"/>
    <property type="match status" value="1"/>
</dbReference>
<dbReference type="GO" id="GO:0016020">
    <property type="term" value="C:membrane"/>
    <property type="evidence" value="ECO:0007669"/>
    <property type="project" value="InterPro"/>
</dbReference>
<dbReference type="FunFam" id="3.30.479.30:FF:000008">
    <property type="entry name" value="Stomatin-like protein 2, mitochondrial"/>
    <property type="match status" value="1"/>
</dbReference>
<dbReference type="PANTHER" id="PTHR43327">
    <property type="entry name" value="STOMATIN-LIKE PROTEIN 2, MITOCHONDRIAL"/>
    <property type="match status" value="1"/>
</dbReference>
<dbReference type="SMR" id="B4GCZ6"/>
<name>B4GCZ6_DROPE</name>
<dbReference type="InterPro" id="IPR001107">
    <property type="entry name" value="Band_7"/>
</dbReference>
<dbReference type="OrthoDB" id="10263272at2759"/>
<gene>
    <name evidence="6" type="primary">Dper\GL11182</name>
    <name evidence="6" type="ORF">Dper_GL11182</name>
</gene>
<keyword evidence="7" id="KW-1185">Reference proteome</keyword>
<evidence type="ECO:0000313" key="7">
    <source>
        <dbReference type="Proteomes" id="UP000008744"/>
    </source>
</evidence>
<dbReference type="InterPro" id="IPR050710">
    <property type="entry name" value="Band7/mec-2_domain"/>
</dbReference>
<proteinExistence type="inferred from homology"/>
<feature type="repeat" description="WD" evidence="4">
    <location>
        <begin position="458"/>
        <end position="499"/>
    </location>
</feature>
<evidence type="ECO:0000313" key="6">
    <source>
        <dbReference type="EMBL" id="EDW31534.1"/>
    </source>
</evidence>
<dbReference type="STRING" id="7234.B4GCZ6"/>
<dbReference type="PRINTS" id="PR00721">
    <property type="entry name" value="STOMATIN"/>
</dbReference>
<dbReference type="EMBL" id="CH479181">
    <property type="protein sequence ID" value="EDW31534.1"/>
    <property type="molecule type" value="Genomic_DNA"/>
</dbReference>
<dbReference type="InterPro" id="IPR032435">
    <property type="entry name" value="STML2-like_C"/>
</dbReference>
<dbReference type="InterPro" id="IPR024977">
    <property type="entry name" value="Apc4-like_WD40_dom"/>
</dbReference>
<dbReference type="eggNOG" id="KOG0305">
    <property type="taxonomic scope" value="Eukaryota"/>
</dbReference>
<dbReference type="HOGENOM" id="CLU_019328_0_0_1"/>
<dbReference type="PhylomeDB" id="B4GCZ6"/>
<dbReference type="InterPro" id="IPR036322">
    <property type="entry name" value="WD40_repeat_dom_sf"/>
</dbReference>
<dbReference type="InterPro" id="IPR036013">
    <property type="entry name" value="Band_7/SPFH_dom_sf"/>
</dbReference>
<dbReference type="Pfam" id="PF01145">
    <property type="entry name" value="Band_7"/>
    <property type="match status" value="1"/>
</dbReference>
<dbReference type="SMART" id="SM00244">
    <property type="entry name" value="PHB"/>
    <property type="match status" value="1"/>
</dbReference>
<dbReference type="GO" id="GO:0031145">
    <property type="term" value="P:anaphase-promoting complex-dependent catabolic process"/>
    <property type="evidence" value="ECO:0007669"/>
    <property type="project" value="EnsemblMetazoa"/>
</dbReference>
<dbReference type="Pfam" id="PF12894">
    <property type="entry name" value="ANAPC4_WD40"/>
    <property type="match status" value="1"/>
</dbReference>
<dbReference type="AlphaFoldDB" id="B4GCZ6"/>
<dbReference type="InterPro" id="IPR015943">
    <property type="entry name" value="WD40/YVTN_repeat-like_dom_sf"/>
</dbReference>
<protein>
    <submittedName>
        <fullName evidence="6">GL11182</fullName>
    </submittedName>
</protein>
<dbReference type="PANTHER" id="PTHR43327:SF10">
    <property type="entry name" value="STOMATIN-LIKE PROTEIN 2, MITOCHONDRIAL"/>
    <property type="match status" value="1"/>
</dbReference>
<dbReference type="GO" id="GO:0007140">
    <property type="term" value="P:male meiotic nuclear division"/>
    <property type="evidence" value="ECO:0007669"/>
    <property type="project" value="EnsemblMetazoa"/>
</dbReference>
<dbReference type="PROSITE" id="PS50082">
    <property type="entry name" value="WD_REPEATS_2"/>
    <property type="match status" value="1"/>
</dbReference>
<dbReference type="InterPro" id="IPR001972">
    <property type="entry name" value="Stomatin_HflK_fam"/>
</dbReference>
<sequence length="640" mass="71546">MSRFLLSTRRLMPQQDFLLAGSWVTTQFRGKTSTPMNTVVMFVPQQEAWVVERMGRFHRILDPGLNVLVPIADKIKYVQSLKEIAIDVPKQSAITSDNVTLDIDGVLYLRIIDPYRASYGVEDPEFAITQLAQTTMRSELGKMSLDKVFRERESLNVSIVDSINKASEAWGIACLRYEIRDIRLPTRVHEAMQMQVEAERRKRAAILESEGVREAEINIAEGKRKSRILASEAERQEHINKASGEAAAIIAVADARARSLQAIAKSLAHIYEKRLLQGLGIPEASGREHSDLRCIPSRARNNWERNYHLTADPNPVIAEQLHNSPYACLLRNELLDSEVSSIDECKRSKNILLDTGDFTEKENIRVFGYGNYTPPNKTARHPFSRISEASRRLLCSPTSAVRRITRLPYKVLDAPELQDDFYLNALDWSSKDILGVGLGCSLYLWSAVDSQVTRLCDLSDEDNLITAVKWHSGGKELAVGTNHGSVAIWDVNREKQISSLSGHISRVTALDWRGNSLASGSRDRSILQRDIRTNTITSCLQGHSQEDGKNAASLTLAEQYIGAFKQLAKTNNTMILPSNAADVNGFVAQALAVYNHVSSSNQSSIEHTAHVKNVASCLNTNNIEYNQMNDEKKSVKMNIE</sequence>
<dbReference type="SUPFAM" id="SSF117892">
    <property type="entry name" value="Band 7/SPFH domain"/>
    <property type="match status" value="1"/>
</dbReference>
<dbReference type="GO" id="GO:0007005">
    <property type="term" value="P:mitochondrion organization"/>
    <property type="evidence" value="ECO:0007669"/>
    <property type="project" value="TreeGrafter"/>
</dbReference>
<keyword evidence="4" id="KW-0853">WD repeat</keyword>
<evidence type="ECO:0000256" key="4">
    <source>
        <dbReference type="PROSITE-ProRule" id="PRU00221"/>
    </source>
</evidence>
<accession>B4GCZ6</accession>
<reference evidence="6 7" key="1">
    <citation type="journal article" date="2007" name="Nature">
        <title>Evolution of genes and genomes on the Drosophila phylogeny.</title>
        <authorList>
            <consortium name="Drosophila 12 Genomes Consortium"/>
            <person name="Clark A.G."/>
            <person name="Eisen M.B."/>
            <person name="Smith D.R."/>
            <person name="Bergman C.M."/>
            <person name="Oliver B."/>
            <person name="Markow T.A."/>
            <person name="Kaufman T.C."/>
            <person name="Kellis M."/>
            <person name="Gelbart W."/>
            <person name="Iyer V.N."/>
            <person name="Pollard D.A."/>
            <person name="Sackton T.B."/>
            <person name="Larracuente A.M."/>
            <person name="Singh N.D."/>
            <person name="Abad J.P."/>
            <person name="Abt D.N."/>
            <person name="Adryan B."/>
            <person name="Aguade M."/>
            <person name="Akashi H."/>
            <person name="Anderson W.W."/>
            <person name="Aquadro C.F."/>
            <person name="Ardell D.H."/>
            <person name="Arguello R."/>
            <person name="Artieri C.G."/>
            <person name="Barbash D.A."/>
            <person name="Barker D."/>
            <person name="Barsanti P."/>
            <person name="Batterham P."/>
            <person name="Batzoglou S."/>
            <person name="Begun D."/>
            <person name="Bhutkar A."/>
            <person name="Blanco E."/>
            <person name="Bosak S.A."/>
            <person name="Bradley R.K."/>
            <person name="Brand A.D."/>
            <person name="Brent M.R."/>
            <person name="Brooks A.N."/>
            <person name="Brown R.H."/>
            <person name="Butlin R.K."/>
            <person name="Caggese C."/>
            <person name="Calvi B.R."/>
            <person name="Bernardo de Carvalho A."/>
            <person name="Caspi A."/>
            <person name="Castrezana S."/>
            <person name="Celniker S.E."/>
            <person name="Chang J.L."/>
            <person name="Chapple C."/>
            <person name="Chatterji S."/>
            <person name="Chinwalla A."/>
            <person name="Civetta A."/>
            <person name="Clifton S.W."/>
            <person name="Comeron J.M."/>
            <person name="Costello J.C."/>
            <person name="Coyne J.A."/>
            <person name="Daub J."/>
            <person name="David R.G."/>
            <person name="Delcher A.L."/>
            <person name="Delehaunty K."/>
            <person name="Do C.B."/>
            <person name="Ebling H."/>
            <person name="Edwards K."/>
            <person name="Eickbush T."/>
            <person name="Evans J.D."/>
            <person name="Filipski A."/>
            <person name="Findeiss S."/>
            <person name="Freyhult E."/>
            <person name="Fulton L."/>
            <person name="Fulton R."/>
            <person name="Garcia A.C."/>
            <person name="Gardiner A."/>
            <person name="Garfield D.A."/>
            <person name="Garvin B.E."/>
            <person name="Gibson G."/>
            <person name="Gilbert D."/>
            <person name="Gnerre S."/>
            <person name="Godfrey J."/>
            <person name="Good R."/>
            <person name="Gotea V."/>
            <person name="Gravely B."/>
            <person name="Greenberg A.J."/>
            <person name="Griffiths-Jones S."/>
            <person name="Gross S."/>
            <person name="Guigo R."/>
            <person name="Gustafson E.A."/>
            <person name="Haerty W."/>
            <person name="Hahn M.W."/>
            <person name="Halligan D.L."/>
            <person name="Halpern A.L."/>
            <person name="Halter G.M."/>
            <person name="Han M.V."/>
            <person name="Heger A."/>
            <person name="Hillier L."/>
            <person name="Hinrichs A.S."/>
            <person name="Holmes I."/>
            <person name="Hoskins R.A."/>
            <person name="Hubisz M.J."/>
            <person name="Hultmark D."/>
            <person name="Huntley M.A."/>
            <person name="Jaffe D.B."/>
            <person name="Jagadeeshan S."/>
            <person name="Jeck W.R."/>
            <person name="Johnson J."/>
            <person name="Jones C.D."/>
            <person name="Jordan W.C."/>
            <person name="Karpen G.H."/>
            <person name="Kataoka E."/>
            <person name="Keightley P.D."/>
            <person name="Kheradpour P."/>
            <person name="Kirkness E.F."/>
            <person name="Koerich L.B."/>
            <person name="Kristiansen K."/>
            <person name="Kudrna D."/>
            <person name="Kulathinal R.J."/>
            <person name="Kumar S."/>
            <person name="Kwok R."/>
            <person name="Lander E."/>
            <person name="Langley C.H."/>
            <person name="Lapoint R."/>
            <person name="Lazzaro B.P."/>
            <person name="Lee S.J."/>
            <person name="Levesque L."/>
            <person name="Li R."/>
            <person name="Lin C.F."/>
            <person name="Lin M.F."/>
            <person name="Lindblad-Toh K."/>
            <person name="Llopart A."/>
            <person name="Long M."/>
            <person name="Low L."/>
            <person name="Lozovsky E."/>
            <person name="Lu J."/>
            <person name="Luo M."/>
            <person name="Machado C.A."/>
            <person name="Makalowski W."/>
            <person name="Marzo M."/>
            <person name="Matsuda M."/>
            <person name="Matzkin L."/>
            <person name="McAllister B."/>
            <person name="McBride C.S."/>
            <person name="McKernan B."/>
            <person name="McKernan K."/>
            <person name="Mendez-Lago M."/>
            <person name="Minx P."/>
            <person name="Mollenhauer M.U."/>
            <person name="Montooth K."/>
            <person name="Mount S.M."/>
            <person name="Mu X."/>
            <person name="Myers E."/>
            <person name="Negre B."/>
            <person name="Newfeld S."/>
            <person name="Nielsen R."/>
            <person name="Noor M.A."/>
            <person name="O'Grady P."/>
            <person name="Pachter L."/>
            <person name="Papaceit M."/>
            <person name="Parisi M.J."/>
            <person name="Parisi M."/>
            <person name="Parts L."/>
            <person name="Pedersen J.S."/>
            <person name="Pesole G."/>
            <person name="Phillippy A.M."/>
            <person name="Ponting C.P."/>
            <person name="Pop M."/>
            <person name="Porcelli D."/>
            <person name="Powell J.R."/>
            <person name="Prohaska S."/>
            <person name="Pruitt K."/>
            <person name="Puig M."/>
            <person name="Quesneville H."/>
            <person name="Ram K.R."/>
            <person name="Rand D."/>
            <person name="Rasmussen M.D."/>
            <person name="Reed L.K."/>
            <person name="Reenan R."/>
            <person name="Reily A."/>
            <person name="Remington K.A."/>
            <person name="Rieger T.T."/>
            <person name="Ritchie M.G."/>
            <person name="Robin C."/>
            <person name="Rogers Y.H."/>
            <person name="Rohde C."/>
            <person name="Rozas J."/>
            <person name="Rubenfield M.J."/>
            <person name="Ruiz A."/>
            <person name="Russo S."/>
            <person name="Salzberg S.L."/>
            <person name="Sanchez-Gracia A."/>
            <person name="Saranga D.J."/>
            <person name="Sato H."/>
            <person name="Schaeffer S.W."/>
            <person name="Schatz M.C."/>
            <person name="Schlenke T."/>
            <person name="Schwartz R."/>
            <person name="Segarra C."/>
            <person name="Singh R.S."/>
            <person name="Sirot L."/>
            <person name="Sirota M."/>
            <person name="Sisneros N.B."/>
            <person name="Smith C.D."/>
            <person name="Smith T.F."/>
            <person name="Spieth J."/>
            <person name="Stage D.E."/>
            <person name="Stark A."/>
            <person name="Stephan W."/>
            <person name="Strausberg R.L."/>
            <person name="Strempel S."/>
            <person name="Sturgill D."/>
            <person name="Sutton G."/>
            <person name="Sutton G.G."/>
            <person name="Tao W."/>
            <person name="Teichmann S."/>
            <person name="Tobari Y.N."/>
            <person name="Tomimura Y."/>
            <person name="Tsolas J.M."/>
            <person name="Valente V.L."/>
            <person name="Venter E."/>
            <person name="Venter J.C."/>
            <person name="Vicario S."/>
            <person name="Vieira F.G."/>
            <person name="Vilella A.J."/>
            <person name="Villasante A."/>
            <person name="Walenz B."/>
            <person name="Wang J."/>
            <person name="Wasserman M."/>
            <person name="Watts T."/>
            <person name="Wilson D."/>
            <person name="Wilson R.K."/>
            <person name="Wing R.A."/>
            <person name="Wolfner M.F."/>
            <person name="Wong A."/>
            <person name="Wong G.K."/>
            <person name="Wu C.I."/>
            <person name="Wu G."/>
            <person name="Yamamoto D."/>
            <person name="Yang H.P."/>
            <person name="Yang S.P."/>
            <person name="Yorke J.A."/>
            <person name="Yoshida K."/>
            <person name="Zdobnov E."/>
            <person name="Zhang P."/>
            <person name="Zhang Y."/>
            <person name="Zimin A.V."/>
            <person name="Baldwin J."/>
            <person name="Abdouelleil A."/>
            <person name="Abdulkadir J."/>
            <person name="Abebe A."/>
            <person name="Abera B."/>
            <person name="Abreu J."/>
            <person name="Acer S.C."/>
            <person name="Aftuck L."/>
            <person name="Alexander A."/>
            <person name="An P."/>
            <person name="Anderson E."/>
            <person name="Anderson S."/>
            <person name="Arachi H."/>
            <person name="Azer M."/>
            <person name="Bachantsang P."/>
            <person name="Barry A."/>
            <person name="Bayul T."/>
            <person name="Berlin A."/>
            <person name="Bessette D."/>
            <person name="Bloom T."/>
            <person name="Blye J."/>
            <person name="Boguslavskiy L."/>
            <person name="Bonnet C."/>
            <person name="Boukhgalter B."/>
            <person name="Bourzgui I."/>
            <person name="Brown A."/>
            <person name="Cahill P."/>
            <person name="Channer S."/>
            <person name="Cheshatsang Y."/>
            <person name="Chuda L."/>
            <person name="Citroen M."/>
            <person name="Collymore A."/>
            <person name="Cooke P."/>
            <person name="Costello M."/>
            <person name="D'Aco K."/>
            <person name="Daza R."/>
            <person name="De Haan G."/>
            <person name="DeGray S."/>
            <person name="DeMaso C."/>
            <person name="Dhargay N."/>
            <person name="Dooley K."/>
            <person name="Dooley E."/>
            <person name="Doricent M."/>
            <person name="Dorje P."/>
            <person name="Dorjee K."/>
            <person name="Dupes A."/>
            <person name="Elong R."/>
            <person name="Falk J."/>
            <person name="Farina A."/>
            <person name="Faro S."/>
            <person name="Ferguson D."/>
            <person name="Fisher S."/>
            <person name="Foley C.D."/>
            <person name="Franke A."/>
            <person name="Friedrich D."/>
            <person name="Gadbois L."/>
            <person name="Gearin G."/>
            <person name="Gearin C.R."/>
            <person name="Giannoukos G."/>
            <person name="Goode T."/>
            <person name="Graham J."/>
            <person name="Grandbois E."/>
            <person name="Grewal S."/>
            <person name="Gyaltsen K."/>
            <person name="Hafez N."/>
            <person name="Hagos B."/>
            <person name="Hall J."/>
            <person name="Henson C."/>
            <person name="Hollinger A."/>
            <person name="Honan T."/>
            <person name="Huard M.D."/>
            <person name="Hughes L."/>
            <person name="Hurhula B."/>
            <person name="Husby M.E."/>
            <person name="Kamat A."/>
            <person name="Kanga B."/>
            <person name="Kashin S."/>
            <person name="Khazanovich D."/>
            <person name="Kisner P."/>
            <person name="Lance K."/>
            <person name="Lara M."/>
            <person name="Lee W."/>
            <person name="Lennon N."/>
            <person name="Letendre F."/>
            <person name="LeVine R."/>
            <person name="Lipovsky A."/>
            <person name="Liu X."/>
            <person name="Liu J."/>
            <person name="Liu S."/>
            <person name="Lokyitsang T."/>
            <person name="Lokyitsang Y."/>
            <person name="Lubonja R."/>
            <person name="Lui A."/>
            <person name="MacDonald P."/>
            <person name="Magnisalis V."/>
            <person name="Maru K."/>
            <person name="Matthews C."/>
            <person name="McCusker W."/>
            <person name="McDonough S."/>
            <person name="Mehta T."/>
            <person name="Meldrim J."/>
            <person name="Meneus L."/>
            <person name="Mihai O."/>
            <person name="Mihalev A."/>
            <person name="Mihova T."/>
            <person name="Mittelman R."/>
            <person name="Mlenga V."/>
            <person name="Montmayeur A."/>
            <person name="Mulrain L."/>
            <person name="Navidi A."/>
            <person name="Naylor J."/>
            <person name="Negash T."/>
            <person name="Nguyen T."/>
            <person name="Nguyen N."/>
            <person name="Nicol R."/>
            <person name="Norbu C."/>
            <person name="Norbu N."/>
            <person name="Novod N."/>
            <person name="O'Neill B."/>
            <person name="Osman S."/>
            <person name="Markiewicz E."/>
            <person name="Oyono O.L."/>
            <person name="Patti C."/>
            <person name="Phunkhang P."/>
            <person name="Pierre F."/>
            <person name="Priest M."/>
            <person name="Raghuraman S."/>
            <person name="Rege F."/>
            <person name="Reyes R."/>
            <person name="Rise C."/>
            <person name="Rogov P."/>
            <person name="Ross K."/>
            <person name="Ryan E."/>
            <person name="Settipalli S."/>
            <person name="Shea T."/>
            <person name="Sherpa N."/>
            <person name="Shi L."/>
            <person name="Shih D."/>
            <person name="Sparrow T."/>
            <person name="Spaulding J."/>
            <person name="Stalker J."/>
            <person name="Stange-Thomann N."/>
            <person name="Stavropoulos S."/>
            <person name="Stone C."/>
            <person name="Strader C."/>
            <person name="Tesfaye S."/>
            <person name="Thomson T."/>
            <person name="Thoulutsang Y."/>
            <person name="Thoulutsang D."/>
            <person name="Topham K."/>
            <person name="Topping I."/>
            <person name="Tsamla T."/>
            <person name="Vassiliev H."/>
            <person name="Vo A."/>
            <person name="Wangchuk T."/>
            <person name="Wangdi T."/>
            <person name="Weiand M."/>
            <person name="Wilkinson J."/>
            <person name="Wilson A."/>
            <person name="Yadav S."/>
            <person name="Young G."/>
            <person name="Yu Q."/>
            <person name="Zembek L."/>
            <person name="Zhong D."/>
            <person name="Zimmer A."/>
            <person name="Zwirko Z."/>
            <person name="Jaffe D.B."/>
            <person name="Alvarez P."/>
            <person name="Brockman W."/>
            <person name="Butler J."/>
            <person name="Chin C."/>
            <person name="Gnerre S."/>
            <person name="Grabherr M."/>
            <person name="Kleber M."/>
            <person name="Mauceli E."/>
            <person name="MacCallum I."/>
        </authorList>
    </citation>
    <scope>NUCLEOTIDE SEQUENCE [LARGE SCALE GENOMIC DNA]</scope>
    <source>
        <strain evidence="7">MSH-3 / Tucson 14011-0111.49</strain>
    </source>
</reference>
<dbReference type="Pfam" id="PF16200">
    <property type="entry name" value="Band_7_C"/>
    <property type="match status" value="1"/>
</dbReference>
<dbReference type="InterPro" id="IPR001680">
    <property type="entry name" value="WD40_rpt"/>
</dbReference>
<dbReference type="GO" id="GO:0005739">
    <property type="term" value="C:mitochondrion"/>
    <property type="evidence" value="ECO:0007669"/>
    <property type="project" value="UniProtKB-SubCell"/>
</dbReference>
<feature type="domain" description="Band 7" evidence="5">
    <location>
        <begin position="38"/>
        <end position="196"/>
    </location>
</feature>
<evidence type="ECO:0000256" key="1">
    <source>
        <dbReference type="ARBA" id="ARBA00004173"/>
    </source>
</evidence>
<dbReference type="CDD" id="cd08829">
    <property type="entry name" value="SPFH_paraslipin"/>
    <property type="match status" value="1"/>
</dbReference>
<dbReference type="OMA" id="KLVQCIN"/>
<dbReference type="Gene3D" id="2.130.10.10">
    <property type="entry name" value="YVTN repeat-like/Quinoprotein amine dehydrogenase"/>
    <property type="match status" value="1"/>
</dbReference>